<dbReference type="InterPro" id="IPR012332">
    <property type="entry name" value="Autotransporter_pectin_lyase_C"/>
</dbReference>
<evidence type="ECO:0000256" key="1">
    <source>
        <dbReference type="ARBA" id="ARBA00022729"/>
    </source>
</evidence>
<evidence type="ECO:0000313" key="3">
    <source>
        <dbReference type="EMBL" id="XDO98573.1"/>
    </source>
</evidence>
<organism evidence="3">
    <name type="scientific">Caulobacter sp. 73W</name>
    <dbReference type="NCBI Taxonomy" id="3161137"/>
    <lineage>
        <taxon>Bacteria</taxon>
        <taxon>Pseudomonadati</taxon>
        <taxon>Pseudomonadota</taxon>
        <taxon>Alphaproteobacteria</taxon>
        <taxon>Caulobacterales</taxon>
        <taxon>Caulobacteraceae</taxon>
        <taxon>Caulobacter</taxon>
    </lineage>
</organism>
<accession>A0AB39KZ92</accession>
<dbReference type="InterPro" id="IPR013425">
    <property type="entry name" value="Autotrns_rpt"/>
</dbReference>
<dbReference type="SUPFAM" id="SSF51126">
    <property type="entry name" value="Pectin lyase-like"/>
    <property type="match status" value="3"/>
</dbReference>
<feature type="compositionally biased region" description="Low complexity" evidence="2">
    <location>
        <begin position="840"/>
        <end position="849"/>
    </location>
</feature>
<dbReference type="Pfam" id="PF19198">
    <property type="entry name" value="RsaA_NTD"/>
    <property type="match status" value="1"/>
</dbReference>
<gene>
    <name evidence="3" type="ORF">ABOZ73_09195</name>
</gene>
<dbReference type="Pfam" id="PF12951">
    <property type="entry name" value="PATR"/>
    <property type="match status" value="5"/>
</dbReference>
<protein>
    <submittedName>
        <fullName evidence="3">Autotransporter-associated beta strand repeat-containing protein</fullName>
    </submittedName>
</protein>
<feature type="compositionally biased region" description="Pro residues" evidence="2">
    <location>
        <begin position="829"/>
        <end position="839"/>
    </location>
</feature>
<evidence type="ECO:0000256" key="2">
    <source>
        <dbReference type="SAM" id="MobiDB-lite"/>
    </source>
</evidence>
<dbReference type="InterPro" id="IPR011050">
    <property type="entry name" value="Pectin_lyase_fold/virulence"/>
</dbReference>
<dbReference type="EMBL" id="CP158375">
    <property type="protein sequence ID" value="XDO98573.1"/>
    <property type="molecule type" value="Genomic_DNA"/>
</dbReference>
<keyword evidence="1" id="KW-0732">Signal</keyword>
<proteinExistence type="predicted"/>
<dbReference type="Gene3D" id="2.160.20.20">
    <property type="match status" value="2"/>
</dbReference>
<feature type="region of interest" description="Disordered" evidence="2">
    <location>
        <begin position="827"/>
        <end position="850"/>
    </location>
</feature>
<name>A0AB39KZ92_9CAUL</name>
<dbReference type="NCBIfam" id="TIGR02601">
    <property type="entry name" value="autotrns_rpt"/>
    <property type="match status" value="3"/>
</dbReference>
<reference evidence="3" key="1">
    <citation type="submission" date="2024-06" db="EMBL/GenBank/DDBJ databases">
        <title>Caulobacter inopinatus, sp. nov.</title>
        <authorList>
            <person name="Donachie S.P."/>
        </authorList>
    </citation>
    <scope>NUCLEOTIDE SEQUENCE</scope>
    <source>
        <strain evidence="3">73W</strain>
    </source>
</reference>
<dbReference type="AlphaFoldDB" id="A0AB39KZ92"/>
<sequence>MAGGAAGAFGGAGGTGLRASGGGGAALGGAIFVAKGGELTFYDPKFIGNYGVTGGAAGVAGSAAVQGGAGRALGEIMFLDGDTTLNLTDDAIISHDDAIAGSGELRKTTSHTLTLAGGNANFTGKMVVSGGDLRLQNGGALGDTAAGTVVTYGSISLEGGISVLGEKLELSAKLQNISGDNRWGGDIRIHEGEFVNDAGTLTISGKILGSAEMSSQLEIKGAGATLLTGEIADTRITKWGSGTLTLSGANTASQWTEVFEGVLRVTHAKALGTVSYGVNVGTGAALELSGGIAIAGLSLTVDGTGVTNGGALRNVSGVNSWSGALTVSSPTSIAADAGSLTLSGEINADASDLTFSGAADISVAGEISGSGKITKSGAGSLTLAADNASFIGEVHVADGVLIVADSAALGGIAQKTFVHGTGTLSLTGGVQVASEALDLSYGGVLRNISGANAWGGDIEVKAAANYATVESLSGTLTLAGTIFGEASALFVTGAGATVISGVISELDGVDKQGAGNLTLSGANTFDGTVDVSAGVLRVAHAQALGTVAQGTTVSSGAALELSGDVAVAGEVLTISGLGVSNGGALRNVSGTNSWSGALNASGATSITASAGSLTLSGAFNAGANGVHFGGAGAITVSGAISGAGGEFTKTGAGVLTLSGVNTTAADFDVLAGKLVVDGSIGSRISVSGGATLGGTGTVGDVTVTSGTLAAGNSAGILSTGDINLTFSSALAVEIGGTTAGIGGYDQIDVTGLVTLAGDLDVSFLGGFSPTSGTFTIINNDGTDAVSGTFDGLAEGATFDIGATRFTISYVGGVDSNDVVLTASTAPVVVTPPSPEPTQPTQPTQPSMTPEDIRQAFTGSNGFNPGAAKTAQATITLPDGRVVENPNYKAAAALEQLIVRFTAGLINEANLADQVADLAAPTSAVALQAYQFFTGRTPGKPGMAWLVDSLDNANDLTDPYYAGFNTANRYINFAVNLGVQGEGRSGFEAGYGALDFTAAVRKAYDAIIGLDEAKAAGLDVDAAIAWVVSQKGYFDALGGSALGGKAAMVGYLMFAGFDADVGIYSDATHDWLVDAFNGQAAYGVDMVGQAGMSFADDIPA</sequence>
<dbReference type="RefSeq" id="WP_369062448.1">
    <property type="nucleotide sequence ID" value="NZ_CP158375.1"/>
</dbReference>